<sequence length="335" mass="37828">MCVDCYDAWDEGVVARASKCSLDRAHNKRQMLRMSKIMNENLEEMWRAVADTGTMQRESESEWEEEEMEVEESVELEGTVADAGTIQRESESEWEEVEMEEEESVELEGTVPHIAARSFKTSSHMRLDNIPRSTTGISFFDKTTAVNQAIFSSSLSPTQSSKSIVESTCYSSSMHPTSPSLFQQPLLRASSQHSHPPSPLQQNQQLSPHPQPPSSLPFLHAPASSVTLAQFQNRWRRGEAVVISDVLSESRLTWSPEYFSKQYGAREVEIIDCETGITASSTVENFFGGFEDISKREKHDNGKYKVLKLKVSRWVGMMVVDVDGHVYAFIKKLDM</sequence>
<evidence type="ECO:0000313" key="5">
    <source>
        <dbReference type="EMBL" id="RUS29553.1"/>
    </source>
</evidence>
<dbReference type="GO" id="GO:0006357">
    <property type="term" value="P:regulation of transcription by RNA polymerase II"/>
    <property type="evidence" value="ECO:0007669"/>
    <property type="project" value="TreeGrafter"/>
</dbReference>
<dbReference type="GO" id="GO:0046872">
    <property type="term" value="F:metal ion binding"/>
    <property type="evidence" value="ECO:0007669"/>
    <property type="project" value="UniProtKB-KW"/>
</dbReference>
<dbReference type="GO" id="GO:0000118">
    <property type="term" value="C:histone deacetylase complex"/>
    <property type="evidence" value="ECO:0007669"/>
    <property type="project" value="TreeGrafter"/>
</dbReference>
<comment type="subcellular location">
    <subcellularLocation>
        <location evidence="1">Nucleus</location>
    </subcellularLocation>
</comment>
<accession>A0A433QIC8</accession>
<name>A0A433QIC8_9FUNG</name>
<evidence type="ECO:0000313" key="6">
    <source>
        <dbReference type="Proteomes" id="UP000274822"/>
    </source>
</evidence>
<dbReference type="SUPFAM" id="SSF51197">
    <property type="entry name" value="Clavaminate synthase-like"/>
    <property type="match status" value="1"/>
</dbReference>
<gene>
    <name evidence="5" type="ORF">BC938DRAFT_480524</name>
</gene>
<dbReference type="GO" id="GO:0032454">
    <property type="term" value="F:histone H3K9 demethylase activity"/>
    <property type="evidence" value="ECO:0007669"/>
    <property type="project" value="InterPro"/>
</dbReference>
<feature type="region of interest" description="Disordered" evidence="4">
    <location>
        <begin position="188"/>
        <end position="219"/>
    </location>
</feature>
<dbReference type="PANTHER" id="PTHR12549:SF38">
    <property type="entry name" value="JMJC DOMAIN-CONTAINING HISTONE DEMETHYLASE 2, ISOFORM A"/>
    <property type="match status" value="1"/>
</dbReference>
<dbReference type="GO" id="GO:0031490">
    <property type="term" value="F:chromatin DNA binding"/>
    <property type="evidence" value="ECO:0007669"/>
    <property type="project" value="TreeGrafter"/>
</dbReference>
<evidence type="ECO:0000256" key="4">
    <source>
        <dbReference type="SAM" id="MobiDB-lite"/>
    </source>
</evidence>
<dbReference type="GO" id="GO:0003712">
    <property type="term" value="F:transcription coregulator activity"/>
    <property type="evidence" value="ECO:0007669"/>
    <property type="project" value="TreeGrafter"/>
</dbReference>
<reference evidence="5 6" key="1">
    <citation type="journal article" date="2018" name="New Phytol.">
        <title>Phylogenomics of Endogonaceae and evolution of mycorrhizas within Mucoromycota.</title>
        <authorList>
            <person name="Chang Y."/>
            <person name="Desiro A."/>
            <person name="Na H."/>
            <person name="Sandor L."/>
            <person name="Lipzen A."/>
            <person name="Clum A."/>
            <person name="Barry K."/>
            <person name="Grigoriev I.V."/>
            <person name="Martin F.M."/>
            <person name="Stajich J.E."/>
            <person name="Smith M.E."/>
            <person name="Bonito G."/>
            <person name="Spatafora J.W."/>
        </authorList>
    </citation>
    <scope>NUCLEOTIDE SEQUENCE [LARGE SCALE GENOMIC DNA]</scope>
    <source>
        <strain evidence="5 6">AD002</strain>
    </source>
</reference>
<keyword evidence="2" id="KW-0479">Metal-binding</keyword>
<dbReference type="PANTHER" id="PTHR12549">
    <property type="entry name" value="JMJC DOMAIN-CONTAINING HISTONE DEMETHYLATION PROTEIN"/>
    <property type="match status" value="1"/>
</dbReference>
<organism evidence="5 6">
    <name type="scientific">Jimgerdemannia flammicorona</name>
    <dbReference type="NCBI Taxonomy" id="994334"/>
    <lineage>
        <taxon>Eukaryota</taxon>
        <taxon>Fungi</taxon>
        <taxon>Fungi incertae sedis</taxon>
        <taxon>Mucoromycota</taxon>
        <taxon>Mucoromycotina</taxon>
        <taxon>Endogonomycetes</taxon>
        <taxon>Endogonales</taxon>
        <taxon>Endogonaceae</taxon>
        <taxon>Jimgerdemannia</taxon>
    </lineage>
</organism>
<dbReference type="InterPro" id="IPR045109">
    <property type="entry name" value="LSDs-like"/>
</dbReference>
<dbReference type="GO" id="GO:0000785">
    <property type="term" value="C:chromatin"/>
    <property type="evidence" value="ECO:0007669"/>
    <property type="project" value="TreeGrafter"/>
</dbReference>
<evidence type="ECO:0000256" key="3">
    <source>
        <dbReference type="ARBA" id="ARBA00023242"/>
    </source>
</evidence>
<keyword evidence="3" id="KW-0539">Nucleus</keyword>
<protein>
    <submittedName>
        <fullName evidence="5">Uncharacterized protein</fullName>
    </submittedName>
</protein>
<dbReference type="EMBL" id="RBNJ01005032">
    <property type="protein sequence ID" value="RUS29553.1"/>
    <property type="molecule type" value="Genomic_DNA"/>
</dbReference>
<dbReference type="AlphaFoldDB" id="A0A433QIC8"/>
<proteinExistence type="predicted"/>
<dbReference type="Proteomes" id="UP000274822">
    <property type="component" value="Unassembled WGS sequence"/>
</dbReference>
<feature type="compositionally biased region" description="Low complexity" evidence="4">
    <location>
        <begin position="190"/>
        <end position="208"/>
    </location>
</feature>
<evidence type="ECO:0000256" key="1">
    <source>
        <dbReference type="ARBA" id="ARBA00004123"/>
    </source>
</evidence>
<dbReference type="Gene3D" id="2.60.120.650">
    <property type="entry name" value="Cupin"/>
    <property type="match status" value="1"/>
</dbReference>
<keyword evidence="6" id="KW-1185">Reference proteome</keyword>
<comment type="caution">
    <text evidence="5">The sequence shown here is derived from an EMBL/GenBank/DDBJ whole genome shotgun (WGS) entry which is preliminary data.</text>
</comment>
<evidence type="ECO:0000256" key="2">
    <source>
        <dbReference type="ARBA" id="ARBA00022723"/>
    </source>
</evidence>